<dbReference type="EMBL" id="CP033972">
    <property type="protein sequence ID" value="AZG44462.1"/>
    <property type="molecule type" value="Genomic_DNA"/>
</dbReference>
<dbReference type="AlphaFoldDB" id="A0A3G8JIX6"/>
<dbReference type="KEGG" id="gom:D7316_01048"/>
<dbReference type="EC" id="3.6.4.12" evidence="2"/>
<dbReference type="GO" id="GO:0016787">
    <property type="term" value="F:hydrolase activity"/>
    <property type="evidence" value="ECO:0007669"/>
    <property type="project" value="UniProtKB-KW"/>
</dbReference>
<gene>
    <name evidence="2" type="primary">ruvB_2</name>
    <name evidence="2" type="ORF">D7316_01048</name>
</gene>
<evidence type="ECO:0000259" key="1">
    <source>
        <dbReference type="Pfam" id="PF13191"/>
    </source>
</evidence>
<reference evidence="2 3" key="1">
    <citation type="submission" date="2018-11" db="EMBL/GenBank/DDBJ databases">
        <title>Gordonia insulae sp. nov., isolated from an island soil.</title>
        <authorList>
            <person name="Kim Y.S."/>
            <person name="Kim S.B."/>
        </authorList>
    </citation>
    <scope>NUCLEOTIDE SEQUENCE [LARGE SCALE GENOMIC DNA]</scope>
    <source>
        <strain evidence="2 3">MMS17-SY073</strain>
    </source>
</reference>
<keyword evidence="2" id="KW-0378">Hydrolase</keyword>
<dbReference type="InterPro" id="IPR041664">
    <property type="entry name" value="AAA_16"/>
</dbReference>
<dbReference type="InterPro" id="IPR027417">
    <property type="entry name" value="P-loop_NTPase"/>
</dbReference>
<dbReference type="GO" id="GO:0003678">
    <property type="term" value="F:DNA helicase activity"/>
    <property type="evidence" value="ECO:0007669"/>
    <property type="project" value="UniProtKB-EC"/>
</dbReference>
<dbReference type="SUPFAM" id="SSF52540">
    <property type="entry name" value="P-loop containing nucleoside triphosphate hydrolases"/>
    <property type="match status" value="1"/>
</dbReference>
<evidence type="ECO:0000313" key="2">
    <source>
        <dbReference type="EMBL" id="AZG44462.1"/>
    </source>
</evidence>
<accession>A0A3G8JIX6</accession>
<dbReference type="Pfam" id="PF13191">
    <property type="entry name" value="AAA_16"/>
    <property type="match status" value="1"/>
</dbReference>
<dbReference type="Proteomes" id="UP000271469">
    <property type="component" value="Chromosome"/>
</dbReference>
<organism evidence="2 3">
    <name type="scientific">Gordonia insulae</name>
    <dbReference type="NCBI Taxonomy" id="2420509"/>
    <lineage>
        <taxon>Bacteria</taxon>
        <taxon>Bacillati</taxon>
        <taxon>Actinomycetota</taxon>
        <taxon>Actinomycetes</taxon>
        <taxon>Mycobacteriales</taxon>
        <taxon>Gordoniaceae</taxon>
        <taxon>Gordonia</taxon>
    </lineage>
</organism>
<keyword evidence="3" id="KW-1185">Reference proteome</keyword>
<keyword evidence="2" id="KW-0347">Helicase</keyword>
<proteinExistence type="predicted"/>
<protein>
    <submittedName>
        <fullName evidence="2">Holliday junction ATP-dependent DNA helicase RuvB</fullName>
        <ecNumber evidence="2">3.6.4.12</ecNumber>
    </submittedName>
</protein>
<sequence length="179" mass="19054">MGARWQLLGRPTEQQAIRAALTGSAGSGVVLVGSAGVGKTTLARVVTEELGVPVRWAACTESSRGIPLGAFAPWVESTSSRDPITALVSARESLLAQPGTIIGVDDAHHLDQLSATLLHQLAMDRSARIVATVRTGEVVPDAVTSLWKDQYLTRVELEAFDKPECTKLVELVLGGTWRD</sequence>
<name>A0A3G8JIX6_9ACTN</name>
<keyword evidence="2" id="KW-0067">ATP-binding</keyword>
<keyword evidence="2" id="KW-0547">Nucleotide-binding</keyword>
<evidence type="ECO:0000313" key="3">
    <source>
        <dbReference type="Proteomes" id="UP000271469"/>
    </source>
</evidence>
<dbReference type="Gene3D" id="3.40.50.300">
    <property type="entry name" value="P-loop containing nucleotide triphosphate hydrolases"/>
    <property type="match status" value="1"/>
</dbReference>
<feature type="domain" description="Orc1-like AAA ATPase" evidence="1">
    <location>
        <begin position="6"/>
        <end position="95"/>
    </location>
</feature>